<dbReference type="RefSeq" id="XP_070914366.1">
    <property type="nucleotide sequence ID" value="XM_071058265.1"/>
</dbReference>
<evidence type="ECO:0000313" key="3">
    <source>
        <dbReference type="Proteomes" id="UP001628179"/>
    </source>
</evidence>
<evidence type="ECO:0000256" key="1">
    <source>
        <dbReference type="SAM" id="MobiDB-lite"/>
    </source>
</evidence>
<gene>
    <name evidence="2" type="ORF">MFIFM68171_02843</name>
</gene>
<organism evidence="2 3">
    <name type="scientific">Madurella fahalii</name>
    <dbReference type="NCBI Taxonomy" id="1157608"/>
    <lineage>
        <taxon>Eukaryota</taxon>
        <taxon>Fungi</taxon>
        <taxon>Dikarya</taxon>
        <taxon>Ascomycota</taxon>
        <taxon>Pezizomycotina</taxon>
        <taxon>Sordariomycetes</taxon>
        <taxon>Sordariomycetidae</taxon>
        <taxon>Sordariales</taxon>
        <taxon>Sordariales incertae sedis</taxon>
        <taxon>Madurella</taxon>
    </lineage>
</organism>
<accession>A0ABQ0G4D6</accession>
<feature type="compositionally biased region" description="Polar residues" evidence="1">
    <location>
        <begin position="124"/>
        <end position="138"/>
    </location>
</feature>
<dbReference type="Proteomes" id="UP001628179">
    <property type="component" value="Unassembled WGS sequence"/>
</dbReference>
<comment type="caution">
    <text evidence="2">The sequence shown here is derived from an EMBL/GenBank/DDBJ whole genome shotgun (WGS) entry which is preliminary data.</text>
</comment>
<dbReference type="EMBL" id="BAAFSV010000002">
    <property type="protein sequence ID" value="GAB1312633.1"/>
    <property type="molecule type" value="Genomic_DNA"/>
</dbReference>
<dbReference type="GeneID" id="98173588"/>
<feature type="compositionally biased region" description="Polar residues" evidence="1">
    <location>
        <begin position="156"/>
        <end position="200"/>
    </location>
</feature>
<sequence>MEFKPNDTYTTSESAPLIEPVDCESDQDLFIVPLKRPSPRLPPTRYRNLKPRSPRRSPSAASKQESNHGNPPQPVSAPEIANPYQSPPMSGDAMKPQTPPMYTSPLMSPESGSGRHRSGTHGSPNPQSSAGNRTNMATPGSLAYHSPPMSGRGTKAASSAIMSPQTGSSRQSPQPDSSARETTTCANSSADRGSPSTKASSVYDDPPIITHDKPSDEPNEEQQAPEIPRISSARALRQTQAQSQAENLGLALQLQTVDPSLLTIPQPEPDAKWTVPDSPMERLSQLRATPDSAYDRARQMEIRRSEWKHVVYRFPVKGKSHWVLDVDLTESSHARLADVARRSSEGFEWNGDYELANIYRVLAVAHGRVVEEMRGERRLGRMEVKV</sequence>
<name>A0ABQ0G4D6_9PEZI</name>
<protein>
    <submittedName>
        <fullName evidence="2">Uncharacterized protein</fullName>
    </submittedName>
</protein>
<evidence type="ECO:0000313" key="2">
    <source>
        <dbReference type="EMBL" id="GAB1312633.1"/>
    </source>
</evidence>
<keyword evidence="3" id="KW-1185">Reference proteome</keyword>
<proteinExistence type="predicted"/>
<feature type="region of interest" description="Disordered" evidence="1">
    <location>
        <begin position="1"/>
        <end position="225"/>
    </location>
</feature>
<feature type="compositionally biased region" description="Polar residues" evidence="1">
    <location>
        <begin position="60"/>
        <end position="70"/>
    </location>
</feature>
<reference evidence="2 3" key="1">
    <citation type="submission" date="2024-09" db="EMBL/GenBank/DDBJ databases">
        <title>Itraconazole resistance in Madurella fahalii resulting from another homologue of gene encoding cytochrome P450 14-alpha sterol demethylase (CYP51).</title>
        <authorList>
            <person name="Yoshioka I."/>
            <person name="Fahal A.H."/>
            <person name="Kaneko S."/>
            <person name="Yaguchi T."/>
        </authorList>
    </citation>
    <scope>NUCLEOTIDE SEQUENCE [LARGE SCALE GENOMIC DNA]</scope>
    <source>
        <strain evidence="2 3">IFM 68171</strain>
    </source>
</reference>